<sequence>MRNDRESFAGMTAFITSVEEGSFSAAAEKLRLTPSGVSKLVSRLEERLKVRLLQRTTRRMQLTQVGRAYYERARRIFEELDALEREVESHDDAPRGTLRLTAPTVLGHVRVLPLVLSFQDTYPEVNVELLLNDRVVDLVEEGIDVAVRMTASPPLSFVARKLGDDARVLCASPAYLSRRGRPSHPRDLADHDCIVFLAGGAVDDTWRLKPDPRSGEVEGVRVRGRFQANNTLSLREAALAGLGIVNLPDYLVGDDLRSGRLVAVLEGLVPVERAVYAVYPQAPFVPARVRELVRHLAEGFSRSARDAAPAAARPASRQKAR</sequence>
<comment type="similarity">
    <text evidence="1">Belongs to the LysR transcriptional regulatory family.</text>
</comment>
<dbReference type="Pfam" id="PF00126">
    <property type="entry name" value="HTH_1"/>
    <property type="match status" value="1"/>
</dbReference>
<dbReference type="AlphaFoldDB" id="A0A2L0F0T0"/>
<dbReference type="OrthoDB" id="5508513at2"/>
<keyword evidence="2" id="KW-0805">Transcription regulation</keyword>
<evidence type="ECO:0000313" key="6">
    <source>
        <dbReference type="EMBL" id="AUX45178.1"/>
    </source>
</evidence>
<dbReference type="GO" id="GO:0003677">
    <property type="term" value="F:DNA binding"/>
    <property type="evidence" value="ECO:0007669"/>
    <property type="project" value="UniProtKB-KW"/>
</dbReference>
<dbReference type="CDD" id="cd08422">
    <property type="entry name" value="PBP2_CrgA_like"/>
    <property type="match status" value="1"/>
</dbReference>
<evidence type="ECO:0000313" key="7">
    <source>
        <dbReference type="Proteomes" id="UP000238348"/>
    </source>
</evidence>
<dbReference type="InterPro" id="IPR036390">
    <property type="entry name" value="WH_DNA-bd_sf"/>
</dbReference>
<evidence type="ECO:0000256" key="1">
    <source>
        <dbReference type="ARBA" id="ARBA00009437"/>
    </source>
</evidence>
<dbReference type="Gene3D" id="1.10.10.10">
    <property type="entry name" value="Winged helix-like DNA-binding domain superfamily/Winged helix DNA-binding domain"/>
    <property type="match status" value="1"/>
</dbReference>
<dbReference type="Pfam" id="PF03466">
    <property type="entry name" value="LysR_substrate"/>
    <property type="match status" value="1"/>
</dbReference>
<dbReference type="InterPro" id="IPR036388">
    <property type="entry name" value="WH-like_DNA-bd_sf"/>
</dbReference>
<dbReference type="InterPro" id="IPR058163">
    <property type="entry name" value="LysR-type_TF_proteobact-type"/>
</dbReference>
<organism evidence="6 7">
    <name type="scientific">Sorangium cellulosum</name>
    <name type="common">Polyangium cellulosum</name>
    <dbReference type="NCBI Taxonomy" id="56"/>
    <lineage>
        <taxon>Bacteria</taxon>
        <taxon>Pseudomonadati</taxon>
        <taxon>Myxococcota</taxon>
        <taxon>Polyangia</taxon>
        <taxon>Polyangiales</taxon>
        <taxon>Polyangiaceae</taxon>
        <taxon>Sorangium</taxon>
    </lineage>
</organism>
<dbReference type="PANTHER" id="PTHR30537">
    <property type="entry name" value="HTH-TYPE TRANSCRIPTIONAL REGULATOR"/>
    <property type="match status" value="1"/>
</dbReference>
<name>A0A2L0F0T0_SORCE</name>
<keyword evidence="3" id="KW-0238">DNA-binding</keyword>
<dbReference type="PROSITE" id="PS50931">
    <property type="entry name" value="HTH_LYSR"/>
    <property type="match status" value="1"/>
</dbReference>
<dbReference type="FunFam" id="1.10.10.10:FF:000001">
    <property type="entry name" value="LysR family transcriptional regulator"/>
    <property type="match status" value="1"/>
</dbReference>
<dbReference type="FunFam" id="3.40.190.290:FF:000001">
    <property type="entry name" value="Transcriptional regulator, LysR family"/>
    <property type="match status" value="1"/>
</dbReference>
<dbReference type="RefSeq" id="WP_104983598.1">
    <property type="nucleotide sequence ID" value="NZ_CP012673.1"/>
</dbReference>
<dbReference type="Proteomes" id="UP000238348">
    <property type="component" value="Chromosome"/>
</dbReference>
<accession>A0A2L0F0T0</accession>
<gene>
    <name evidence="6" type="primary">lysR</name>
    <name evidence="6" type="ORF">SOCE26_066590</name>
</gene>
<feature type="domain" description="HTH lysR-type" evidence="5">
    <location>
        <begin position="6"/>
        <end position="63"/>
    </location>
</feature>
<dbReference type="EMBL" id="CP012673">
    <property type="protein sequence ID" value="AUX45178.1"/>
    <property type="molecule type" value="Genomic_DNA"/>
</dbReference>
<keyword evidence="4" id="KW-0804">Transcription</keyword>
<protein>
    <submittedName>
        <fullName evidence="6">LysR family transcriptional regulator</fullName>
    </submittedName>
</protein>
<dbReference type="InterPro" id="IPR000847">
    <property type="entry name" value="LysR_HTH_N"/>
</dbReference>
<dbReference type="PANTHER" id="PTHR30537:SF5">
    <property type="entry name" value="HTH-TYPE TRANSCRIPTIONAL ACTIVATOR TTDR-RELATED"/>
    <property type="match status" value="1"/>
</dbReference>
<dbReference type="Gene3D" id="3.40.190.290">
    <property type="match status" value="1"/>
</dbReference>
<evidence type="ECO:0000259" key="5">
    <source>
        <dbReference type="PROSITE" id="PS50931"/>
    </source>
</evidence>
<dbReference type="SUPFAM" id="SSF53850">
    <property type="entry name" value="Periplasmic binding protein-like II"/>
    <property type="match status" value="1"/>
</dbReference>
<dbReference type="InterPro" id="IPR005119">
    <property type="entry name" value="LysR_subst-bd"/>
</dbReference>
<evidence type="ECO:0000256" key="3">
    <source>
        <dbReference type="ARBA" id="ARBA00023125"/>
    </source>
</evidence>
<evidence type="ECO:0000256" key="2">
    <source>
        <dbReference type="ARBA" id="ARBA00023015"/>
    </source>
</evidence>
<evidence type="ECO:0000256" key="4">
    <source>
        <dbReference type="ARBA" id="ARBA00023163"/>
    </source>
</evidence>
<dbReference type="SUPFAM" id="SSF46785">
    <property type="entry name" value="Winged helix' DNA-binding domain"/>
    <property type="match status" value="1"/>
</dbReference>
<reference evidence="6 7" key="1">
    <citation type="submission" date="2015-09" db="EMBL/GenBank/DDBJ databases">
        <title>Sorangium comparison.</title>
        <authorList>
            <person name="Zaburannyi N."/>
            <person name="Bunk B."/>
            <person name="Overmann J."/>
            <person name="Mueller R."/>
        </authorList>
    </citation>
    <scope>NUCLEOTIDE SEQUENCE [LARGE SCALE GENOMIC DNA]</scope>
    <source>
        <strain evidence="6 7">So ce26</strain>
    </source>
</reference>
<proteinExistence type="inferred from homology"/>
<dbReference type="GO" id="GO:0003700">
    <property type="term" value="F:DNA-binding transcription factor activity"/>
    <property type="evidence" value="ECO:0007669"/>
    <property type="project" value="InterPro"/>
</dbReference>